<dbReference type="InterPro" id="IPR018643">
    <property type="entry name" value="DUF2069_membrane"/>
</dbReference>
<evidence type="ECO:0000313" key="3">
    <source>
        <dbReference type="Proteomes" id="UP000029393"/>
    </source>
</evidence>
<gene>
    <name evidence="2" type="ORF">N787_07790</name>
</gene>
<comment type="caution">
    <text evidence="2">The sequence shown here is derived from an EMBL/GenBank/DDBJ whole genome shotgun (WGS) entry which is preliminary data.</text>
</comment>
<dbReference type="EMBL" id="AVCK01000006">
    <property type="protein sequence ID" value="KFN47835.1"/>
    <property type="molecule type" value="Genomic_DNA"/>
</dbReference>
<dbReference type="STRING" id="1384056.N787_07790"/>
<name>A0A091BU27_9GAMM</name>
<feature type="transmembrane region" description="Helical" evidence="1">
    <location>
        <begin position="84"/>
        <end position="103"/>
    </location>
</feature>
<feature type="transmembrane region" description="Helical" evidence="1">
    <location>
        <begin position="36"/>
        <end position="53"/>
    </location>
</feature>
<evidence type="ECO:0000313" key="2">
    <source>
        <dbReference type="EMBL" id="KFN47835.1"/>
    </source>
</evidence>
<dbReference type="eggNOG" id="COG3308">
    <property type="taxonomic scope" value="Bacteria"/>
</dbReference>
<reference evidence="2 3" key="1">
    <citation type="submission" date="2013-09" db="EMBL/GenBank/DDBJ databases">
        <title>Genome sequencing of Arenimonas metalli.</title>
        <authorList>
            <person name="Chen F."/>
            <person name="Wang G."/>
        </authorList>
    </citation>
    <scope>NUCLEOTIDE SEQUENCE [LARGE SCALE GENOMIC DNA]</scope>
    <source>
        <strain evidence="2 3">CF5-1</strain>
    </source>
</reference>
<dbReference type="PATRIC" id="fig|1384056.3.peg.424"/>
<keyword evidence="1" id="KW-0812">Transmembrane</keyword>
<sequence>MSRANRVAAVAIVALLALQWLWHAWLAPPQSQPWAMALFFSLPILPAVVLLAIGHRRAGFWGSLAALVYFSHGVMAAWSDPGATGLALAQSLLAAVLVVSASWDGVRARFSKRPAAPDV</sequence>
<evidence type="ECO:0000256" key="1">
    <source>
        <dbReference type="SAM" id="Phobius"/>
    </source>
</evidence>
<dbReference type="RefSeq" id="WP_034210424.1">
    <property type="nucleotide sequence ID" value="NZ_AVCK01000006.1"/>
</dbReference>
<proteinExistence type="predicted"/>
<keyword evidence="1" id="KW-0472">Membrane</keyword>
<dbReference type="Pfam" id="PF09842">
    <property type="entry name" value="DUF2069"/>
    <property type="match status" value="1"/>
</dbReference>
<protein>
    <recommendedName>
        <fullName evidence="4">DUF2069 domain-containing protein</fullName>
    </recommendedName>
</protein>
<feature type="transmembrane region" description="Helical" evidence="1">
    <location>
        <begin position="60"/>
        <end position="78"/>
    </location>
</feature>
<dbReference type="OrthoDB" id="5957486at2"/>
<evidence type="ECO:0008006" key="4">
    <source>
        <dbReference type="Google" id="ProtNLM"/>
    </source>
</evidence>
<keyword evidence="1" id="KW-1133">Transmembrane helix</keyword>
<accession>A0A091BU27</accession>
<organism evidence="2 3">
    <name type="scientific">Arenimonas metalli CF5-1</name>
    <dbReference type="NCBI Taxonomy" id="1384056"/>
    <lineage>
        <taxon>Bacteria</taxon>
        <taxon>Pseudomonadati</taxon>
        <taxon>Pseudomonadota</taxon>
        <taxon>Gammaproteobacteria</taxon>
        <taxon>Lysobacterales</taxon>
        <taxon>Lysobacteraceae</taxon>
        <taxon>Arenimonas</taxon>
    </lineage>
</organism>
<dbReference type="AlphaFoldDB" id="A0A091BU27"/>
<dbReference type="Proteomes" id="UP000029393">
    <property type="component" value="Unassembled WGS sequence"/>
</dbReference>
<keyword evidence="3" id="KW-1185">Reference proteome</keyword>